<accession>A0ACC3YFI5</accession>
<protein>
    <submittedName>
        <fullName evidence="1">TPR domain protein (Kinesin light chain)</fullName>
    </submittedName>
</protein>
<evidence type="ECO:0000313" key="1">
    <source>
        <dbReference type="EMBL" id="KAL0930636.1"/>
    </source>
</evidence>
<dbReference type="EMBL" id="VUJX02000011">
    <property type="protein sequence ID" value="KAL0930636.1"/>
    <property type="molecule type" value="Genomic_DNA"/>
</dbReference>
<evidence type="ECO:0000313" key="2">
    <source>
        <dbReference type="Proteomes" id="UP000805649"/>
    </source>
</evidence>
<dbReference type="Proteomes" id="UP000805649">
    <property type="component" value="Unassembled WGS sequence"/>
</dbReference>
<name>A0ACC3YFI5_COLTU</name>
<proteinExistence type="predicted"/>
<reference evidence="1 2" key="1">
    <citation type="journal article" date="2020" name="Phytopathology">
        <title>Genome Sequence Resources of Colletotrichum truncatum, C. plurivorum, C. musicola, and C. sojae: Four Species Pathogenic to Soybean (Glycine max).</title>
        <authorList>
            <person name="Rogerio F."/>
            <person name="Boufleur T.R."/>
            <person name="Ciampi-Guillardi M."/>
            <person name="Sukno S.A."/>
            <person name="Thon M.R."/>
            <person name="Massola Junior N.S."/>
            <person name="Baroncelli R."/>
        </authorList>
    </citation>
    <scope>NUCLEOTIDE SEQUENCE [LARGE SCALE GENOMIC DNA]</scope>
    <source>
        <strain evidence="1 2">CMES1059</strain>
    </source>
</reference>
<sequence>MKKKALGEEHPDTLVSVYNLAYLLQQQRQLEEANELYDWAWRGYIKALGPDHPDTILCRDARSFLRKELGLEEQSEIL</sequence>
<comment type="caution">
    <text evidence="1">The sequence shown here is derived from an EMBL/GenBank/DDBJ whole genome shotgun (WGS) entry which is preliminary data.</text>
</comment>
<keyword evidence="2" id="KW-1185">Reference proteome</keyword>
<gene>
    <name evidence="1" type="ORF">CTRU02_214711</name>
</gene>
<organism evidence="1 2">
    <name type="scientific">Colletotrichum truncatum</name>
    <name type="common">Anthracnose fungus</name>
    <name type="synonym">Colletotrichum capsici</name>
    <dbReference type="NCBI Taxonomy" id="5467"/>
    <lineage>
        <taxon>Eukaryota</taxon>
        <taxon>Fungi</taxon>
        <taxon>Dikarya</taxon>
        <taxon>Ascomycota</taxon>
        <taxon>Pezizomycotina</taxon>
        <taxon>Sordariomycetes</taxon>
        <taxon>Hypocreomycetidae</taxon>
        <taxon>Glomerellales</taxon>
        <taxon>Glomerellaceae</taxon>
        <taxon>Colletotrichum</taxon>
        <taxon>Colletotrichum truncatum species complex</taxon>
    </lineage>
</organism>